<dbReference type="AlphaFoldDB" id="A0A3D8YHZ4"/>
<accession>A0A3D8YHZ4</accession>
<keyword evidence="1" id="KW-0472">Membrane</keyword>
<dbReference type="Proteomes" id="UP000256373">
    <property type="component" value="Unassembled WGS sequence"/>
</dbReference>
<evidence type="ECO:0000313" key="3">
    <source>
        <dbReference type="Proteomes" id="UP000256373"/>
    </source>
</evidence>
<protein>
    <submittedName>
        <fullName evidence="2">Uncharacterized protein</fullName>
    </submittedName>
</protein>
<keyword evidence="3" id="KW-1185">Reference proteome</keyword>
<dbReference type="EMBL" id="QNUL01000001">
    <property type="protein sequence ID" value="REA64469.1"/>
    <property type="molecule type" value="Genomic_DNA"/>
</dbReference>
<gene>
    <name evidence="2" type="ORF">DSL64_02665</name>
</gene>
<evidence type="ECO:0000256" key="1">
    <source>
        <dbReference type="SAM" id="Phobius"/>
    </source>
</evidence>
<comment type="caution">
    <text evidence="2">The sequence shown here is derived from an EMBL/GenBank/DDBJ whole genome shotgun (WGS) entry which is preliminary data.</text>
</comment>
<name>A0A3D8YHZ4_9BACT</name>
<keyword evidence="1" id="KW-1133">Transmembrane helix</keyword>
<reference evidence="2 3" key="1">
    <citation type="submission" date="2018-07" db="EMBL/GenBank/DDBJ databases">
        <title>Dyadobacter roseus sp. nov., isolated from rose rhizosphere soil.</title>
        <authorList>
            <person name="Chen L."/>
        </authorList>
    </citation>
    <scope>NUCLEOTIDE SEQUENCE [LARGE SCALE GENOMIC DNA]</scope>
    <source>
        <strain evidence="2 3">RS19</strain>
    </source>
</reference>
<dbReference type="OrthoDB" id="966098at2"/>
<evidence type="ECO:0000313" key="2">
    <source>
        <dbReference type="EMBL" id="REA64469.1"/>
    </source>
</evidence>
<feature type="transmembrane region" description="Helical" evidence="1">
    <location>
        <begin position="37"/>
        <end position="54"/>
    </location>
</feature>
<sequence length="60" mass="6973">MKDKIGFNIVFALIAFPIGLALSREFDFQTYTFRKPALGWLYLIVFIVSIVLTFKKQSKK</sequence>
<proteinExistence type="predicted"/>
<keyword evidence="1" id="KW-0812">Transmembrane</keyword>
<organism evidence="2 3">
    <name type="scientific">Dyadobacter luteus</name>
    <dbReference type="NCBI Taxonomy" id="2259619"/>
    <lineage>
        <taxon>Bacteria</taxon>
        <taxon>Pseudomonadati</taxon>
        <taxon>Bacteroidota</taxon>
        <taxon>Cytophagia</taxon>
        <taxon>Cytophagales</taxon>
        <taxon>Spirosomataceae</taxon>
        <taxon>Dyadobacter</taxon>
    </lineage>
</organism>
<dbReference type="RefSeq" id="WP_115829077.1">
    <property type="nucleotide sequence ID" value="NZ_QNUL01000001.1"/>
</dbReference>